<evidence type="ECO:0000313" key="2">
    <source>
        <dbReference type="Proteomes" id="UP001165079"/>
    </source>
</evidence>
<evidence type="ECO:0008006" key="3">
    <source>
        <dbReference type="Google" id="ProtNLM"/>
    </source>
</evidence>
<evidence type="ECO:0000313" key="1">
    <source>
        <dbReference type="EMBL" id="GLZ81960.1"/>
    </source>
</evidence>
<dbReference type="EMBL" id="BSTX01000008">
    <property type="protein sequence ID" value="GLZ81960.1"/>
    <property type="molecule type" value="Genomic_DNA"/>
</dbReference>
<protein>
    <recommendedName>
        <fullName evidence="3">Excreted virulence factor EspC (Type VII ESX diderm)</fullName>
    </recommendedName>
</protein>
<accession>A0A9W6SU32</accession>
<proteinExistence type="predicted"/>
<sequence>MSTFEVDPEALLSYGQGSKELAAKFRRLSQLLEQARVDDQCFGLIGGVTYGRIYFNALDAVKATSEQAKTFLEDVDGKLTDVHGSYTGTDQGVAGALKKMGGPA</sequence>
<dbReference type="AlphaFoldDB" id="A0A9W6SU32"/>
<dbReference type="RefSeq" id="WP_285667532.1">
    <property type="nucleotide sequence ID" value="NZ_BSTX01000008.1"/>
</dbReference>
<name>A0A9W6SU32_9ACTN</name>
<organism evidence="1 2">
    <name type="scientific">Actinorhabdospora filicis</name>
    <dbReference type="NCBI Taxonomy" id="1785913"/>
    <lineage>
        <taxon>Bacteria</taxon>
        <taxon>Bacillati</taxon>
        <taxon>Actinomycetota</taxon>
        <taxon>Actinomycetes</taxon>
        <taxon>Micromonosporales</taxon>
        <taxon>Micromonosporaceae</taxon>
        <taxon>Actinorhabdospora</taxon>
    </lineage>
</organism>
<dbReference type="Proteomes" id="UP001165079">
    <property type="component" value="Unassembled WGS sequence"/>
</dbReference>
<gene>
    <name evidence="1" type="ORF">Afil01_67670</name>
</gene>
<reference evidence="1" key="1">
    <citation type="submission" date="2023-03" db="EMBL/GenBank/DDBJ databases">
        <title>Actinorhabdospora filicis NBRC 111898.</title>
        <authorList>
            <person name="Ichikawa N."/>
            <person name="Sato H."/>
            <person name="Tonouchi N."/>
        </authorList>
    </citation>
    <scope>NUCLEOTIDE SEQUENCE</scope>
    <source>
        <strain evidence="1">NBRC 111898</strain>
    </source>
</reference>
<comment type="caution">
    <text evidence="1">The sequence shown here is derived from an EMBL/GenBank/DDBJ whole genome shotgun (WGS) entry which is preliminary data.</text>
</comment>
<keyword evidence="2" id="KW-1185">Reference proteome</keyword>